<dbReference type="InterPro" id="IPR001781">
    <property type="entry name" value="Znf_LIM"/>
</dbReference>
<feature type="compositionally biased region" description="Polar residues" evidence="8">
    <location>
        <begin position="318"/>
        <end position="335"/>
    </location>
</feature>
<keyword evidence="6 7" id="KW-0440">LIM domain</keyword>
<dbReference type="InterPro" id="IPR001478">
    <property type="entry name" value="PDZ"/>
</dbReference>
<dbReference type="FunFam" id="2.30.42.10:FF:000019">
    <property type="entry name" value="LIM domain binding 3 isoform 1"/>
    <property type="match status" value="1"/>
</dbReference>
<dbReference type="PANTHER" id="PTHR24214:SF9">
    <property type="entry name" value="LIM DOMAIN-BINDING PROTEIN 3"/>
    <property type="match status" value="1"/>
</dbReference>
<dbReference type="InterPro" id="IPR050604">
    <property type="entry name" value="PDZ-LIM_domain"/>
</dbReference>
<dbReference type="Pfam" id="PF15936">
    <property type="entry name" value="DUF4749"/>
    <property type="match status" value="1"/>
</dbReference>
<dbReference type="GO" id="GO:0061061">
    <property type="term" value="P:muscle structure development"/>
    <property type="evidence" value="ECO:0007669"/>
    <property type="project" value="TreeGrafter"/>
</dbReference>
<dbReference type="SUPFAM" id="SSF57716">
    <property type="entry name" value="Glucocorticoid receptor-like (DNA-binding domain)"/>
    <property type="match status" value="4"/>
</dbReference>
<evidence type="ECO:0000256" key="7">
    <source>
        <dbReference type="PROSITE-ProRule" id="PRU00125"/>
    </source>
</evidence>
<comment type="subcellular location">
    <subcellularLocation>
        <location evidence="1">Cytoplasm</location>
        <location evidence="1">Myofibril</location>
        <location evidence="1">Sarcomere</location>
        <location evidence="1">Z line</location>
    </subcellularLocation>
</comment>
<dbReference type="AlphaFoldDB" id="A0AAR2K1Y2"/>
<dbReference type="PROSITE" id="PS50106">
    <property type="entry name" value="PDZ"/>
    <property type="match status" value="1"/>
</dbReference>
<dbReference type="CDD" id="cd06753">
    <property type="entry name" value="PDZ_PDLIM-like"/>
    <property type="match status" value="1"/>
</dbReference>
<dbReference type="Proteomes" id="UP001501920">
    <property type="component" value="Chromosome 5"/>
</dbReference>
<dbReference type="FunFam" id="2.10.110.10:FF:000020">
    <property type="entry name" value="PDZ and LIM domain protein 5"/>
    <property type="match status" value="1"/>
</dbReference>
<dbReference type="SMART" id="SM00228">
    <property type="entry name" value="PDZ"/>
    <property type="match status" value="1"/>
</dbReference>
<dbReference type="GO" id="GO:0031941">
    <property type="term" value="C:filamentous actin"/>
    <property type="evidence" value="ECO:0007669"/>
    <property type="project" value="TreeGrafter"/>
</dbReference>
<evidence type="ECO:0000313" key="11">
    <source>
        <dbReference type="Ensembl" id="ENSPNAP00000056449.1"/>
    </source>
</evidence>
<reference evidence="11" key="3">
    <citation type="submission" date="2025-09" db="UniProtKB">
        <authorList>
            <consortium name="Ensembl"/>
        </authorList>
    </citation>
    <scope>IDENTIFICATION</scope>
</reference>
<evidence type="ECO:0000256" key="4">
    <source>
        <dbReference type="ARBA" id="ARBA00022737"/>
    </source>
</evidence>
<evidence type="ECO:0000256" key="1">
    <source>
        <dbReference type="ARBA" id="ARBA00004216"/>
    </source>
</evidence>
<feature type="compositionally biased region" description="Polar residues" evidence="8">
    <location>
        <begin position="148"/>
        <end position="158"/>
    </location>
</feature>
<feature type="compositionally biased region" description="Pro residues" evidence="8">
    <location>
        <begin position="341"/>
        <end position="372"/>
    </location>
</feature>
<dbReference type="GO" id="GO:0046872">
    <property type="term" value="F:metal ion binding"/>
    <property type="evidence" value="ECO:0007669"/>
    <property type="project" value="UniProtKB-KW"/>
</dbReference>
<dbReference type="FunFam" id="2.10.110.10:FF:000010">
    <property type="entry name" value="PDZ and LIM domain protein 5"/>
    <property type="match status" value="1"/>
</dbReference>
<sequence length="719" mass="77444">MSTYTVTLNGPSPWGFRLQGGKDFNMPLTISRITPGSKAASGNLVQGDIIVAIDGVSTDGMTHLEAQNKIKSANFNLALTMTRSKRPAPVPMATPRIDAPMPVIPHQKGQPNQINGGLYASAETNSYYSSKKELNQSPASPPAPEGKSTPTQKRQQYNSPIGLYSAETLREMVTLQERAKGLASGEPLGSLPVKDRVIDSASPVYQAVVPSEDQELEPAEWARRAAQLQSKSFRVLAHITGTEYMQDPDEEALARSSTPVQHAPVSTSITSAALPATAALPNQLANELQIANQAPELDAEQPPESALVASTRDSFTMQSASGYRSQYQTSTSSAYMQSPTMQPPTMQPPTMQPPTMQPPLMQPPPMQPPQMQPLPMQSAPPMQQPLPKQHSSIQIPVGPPPPKVISTTTIVPTAYPGAPAPVPAPAPIPAPVHIPVHAPAQSAPAPAAPSNRPPWVIDDTFAQKFDPSKTTTTSVKVQPLPTAAPPAPVYLPNTTPAPVPPAAPSPAFNPAPSPFNPAPFPPVARGVAQRAERFAASNRTPMCGCCNNIIRGPFLVALGRSWHPEEFNCHYCHTSLADISFVEEQNNVYCENCYGEFFAPTCARCSTKIMGEVMHALRQTWHTTCFVCAACGKPFGNSLFHMEDGEPYCEKDYVALFSTKCHGCDFPVEAGDKFIEALGHTWHDTCFVCAVCHINLEGQPFYSKKDKPLCKKHAHAINV</sequence>
<dbReference type="PROSITE" id="PS50023">
    <property type="entry name" value="LIM_DOMAIN_2"/>
    <property type="match status" value="3"/>
</dbReference>
<dbReference type="PANTHER" id="PTHR24214">
    <property type="entry name" value="PDZ AND LIM DOMAIN PROTEIN ZASP"/>
    <property type="match status" value="1"/>
</dbReference>
<organism evidence="11 12">
    <name type="scientific">Pygocentrus nattereri</name>
    <name type="common">Red-bellied piranha</name>
    <dbReference type="NCBI Taxonomy" id="42514"/>
    <lineage>
        <taxon>Eukaryota</taxon>
        <taxon>Metazoa</taxon>
        <taxon>Chordata</taxon>
        <taxon>Craniata</taxon>
        <taxon>Vertebrata</taxon>
        <taxon>Euteleostomi</taxon>
        <taxon>Actinopterygii</taxon>
        <taxon>Neopterygii</taxon>
        <taxon>Teleostei</taxon>
        <taxon>Ostariophysi</taxon>
        <taxon>Characiformes</taxon>
        <taxon>Characoidei</taxon>
        <taxon>Pygocentrus</taxon>
    </lineage>
</organism>
<dbReference type="SMART" id="SM00132">
    <property type="entry name" value="LIM"/>
    <property type="match status" value="3"/>
</dbReference>
<evidence type="ECO:0000256" key="5">
    <source>
        <dbReference type="ARBA" id="ARBA00022833"/>
    </source>
</evidence>
<accession>A0AAR2K1Y2</accession>
<dbReference type="Pfam" id="PF00595">
    <property type="entry name" value="PDZ"/>
    <property type="match status" value="1"/>
</dbReference>
<name>A0AAR2K1Y2_PYGNA</name>
<dbReference type="PROSITE" id="PS00478">
    <property type="entry name" value="LIM_DOMAIN_1"/>
    <property type="match status" value="1"/>
</dbReference>
<feature type="domain" description="PDZ" evidence="10">
    <location>
        <begin position="3"/>
        <end position="85"/>
    </location>
</feature>
<evidence type="ECO:0000256" key="8">
    <source>
        <dbReference type="SAM" id="MobiDB-lite"/>
    </source>
</evidence>
<dbReference type="GO" id="GO:0051371">
    <property type="term" value="F:muscle alpha-actinin binding"/>
    <property type="evidence" value="ECO:0007669"/>
    <property type="project" value="TreeGrafter"/>
</dbReference>
<feature type="domain" description="LIM zinc-binding" evidence="9">
    <location>
        <begin position="541"/>
        <end position="599"/>
    </location>
</feature>
<protein>
    <recommendedName>
        <fullName evidence="13">LIM domain binding 3a</fullName>
    </recommendedName>
</protein>
<evidence type="ECO:0000256" key="6">
    <source>
        <dbReference type="ARBA" id="ARBA00023038"/>
    </source>
</evidence>
<dbReference type="PRINTS" id="PR01217">
    <property type="entry name" value="PRICHEXTENSN"/>
</dbReference>
<dbReference type="InterPro" id="IPR036034">
    <property type="entry name" value="PDZ_sf"/>
</dbReference>
<proteinExistence type="predicted"/>
<feature type="region of interest" description="Disordered" evidence="8">
    <location>
        <begin position="129"/>
        <end position="158"/>
    </location>
</feature>
<reference evidence="11" key="2">
    <citation type="submission" date="2025-08" db="UniProtKB">
        <authorList>
            <consortium name="Ensembl"/>
        </authorList>
    </citation>
    <scope>IDENTIFICATION</scope>
</reference>
<evidence type="ECO:0000259" key="10">
    <source>
        <dbReference type="PROSITE" id="PS50106"/>
    </source>
</evidence>
<dbReference type="GeneTree" id="ENSGT00940000154877"/>
<evidence type="ECO:0000256" key="2">
    <source>
        <dbReference type="ARBA" id="ARBA00022490"/>
    </source>
</evidence>
<dbReference type="CDD" id="cd09454">
    <property type="entry name" value="LIM1_ZASP_Cypher"/>
    <property type="match status" value="1"/>
</dbReference>
<keyword evidence="3 7" id="KW-0479">Metal-binding</keyword>
<dbReference type="CDD" id="cd09460">
    <property type="entry name" value="LIM3_ZASP_Cypher"/>
    <property type="match status" value="1"/>
</dbReference>
<dbReference type="GO" id="GO:0005912">
    <property type="term" value="C:adherens junction"/>
    <property type="evidence" value="ECO:0007669"/>
    <property type="project" value="TreeGrafter"/>
</dbReference>
<dbReference type="GO" id="GO:0007507">
    <property type="term" value="P:heart development"/>
    <property type="evidence" value="ECO:0007669"/>
    <property type="project" value="TreeGrafter"/>
</dbReference>
<dbReference type="GO" id="GO:0030018">
    <property type="term" value="C:Z disc"/>
    <property type="evidence" value="ECO:0007669"/>
    <property type="project" value="UniProtKB-SubCell"/>
</dbReference>
<dbReference type="SMART" id="SM00735">
    <property type="entry name" value="ZM"/>
    <property type="match status" value="1"/>
</dbReference>
<feature type="domain" description="LIM zinc-binding" evidence="9">
    <location>
        <begin position="660"/>
        <end position="719"/>
    </location>
</feature>
<feature type="domain" description="LIM zinc-binding" evidence="9">
    <location>
        <begin position="600"/>
        <end position="659"/>
    </location>
</feature>
<keyword evidence="2" id="KW-0963">Cytoplasm</keyword>
<evidence type="ECO:0008006" key="13">
    <source>
        <dbReference type="Google" id="ProtNLM"/>
    </source>
</evidence>
<dbReference type="CDD" id="cd09362">
    <property type="entry name" value="LIM2_Enigma_like"/>
    <property type="match status" value="1"/>
</dbReference>
<dbReference type="GO" id="GO:0003779">
    <property type="term" value="F:actin binding"/>
    <property type="evidence" value="ECO:0007669"/>
    <property type="project" value="TreeGrafter"/>
</dbReference>
<evidence type="ECO:0000259" key="9">
    <source>
        <dbReference type="PROSITE" id="PS50023"/>
    </source>
</evidence>
<feature type="compositionally biased region" description="Low complexity" evidence="8">
    <location>
        <begin position="373"/>
        <end position="387"/>
    </location>
</feature>
<keyword evidence="12" id="KW-1185">Reference proteome</keyword>
<dbReference type="FunFam" id="2.10.110.10:FF:000014">
    <property type="entry name" value="PDZ and LIM domain protein 5"/>
    <property type="match status" value="1"/>
</dbReference>
<evidence type="ECO:0000256" key="3">
    <source>
        <dbReference type="ARBA" id="ARBA00022723"/>
    </source>
</evidence>
<reference evidence="11 12" key="1">
    <citation type="submission" date="2020-10" db="EMBL/GenBank/DDBJ databases">
        <title>Pygocentrus nattereri (red-bellied piranha) genome, fPygNat1, primary haplotype.</title>
        <authorList>
            <person name="Myers G."/>
            <person name="Meyer A."/>
            <person name="Karagic N."/>
            <person name="Pippel M."/>
            <person name="Winkler S."/>
            <person name="Tracey A."/>
            <person name="Wood J."/>
            <person name="Formenti G."/>
            <person name="Howe K."/>
            <person name="Fedrigo O."/>
            <person name="Jarvis E.D."/>
        </authorList>
    </citation>
    <scope>NUCLEOTIDE SEQUENCE [LARGE SCALE GENOMIC DNA]</scope>
</reference>
<dbReference type="Pfam" id="PF00412">
    <property type="entry name" value="LIM"/>
    <property type="match status" value="3"/>
</dbReference>
<dbReference type="GO" id="GO:0001725">
    <property type="term" value="C:stress fiber"/>
    <property type="evidence" value="ECO:0007669"/>
    <property type="project" value="TreeGrafter"/>
</dbReference>
<dbReference type="GO" id="GO:0030036">
    <property type="term" value="P:actin cytoskeleton organization"/>
    <property type="evidence" value="ECO:0007669"/>
    <property type="project" value="TreeGrafter"/>
</dbReference>
<dbReference type="Ensembl" id="ENSPNAT00000078038.1">
    <property type="protein sequence ID" value="ENSPNAP00000056449.1"/>
    <property type="gene ID" value="ENSPNAG00000033298.1"/>
</dbReference>
<feature type="region of interest" description="Disordered" evidence="8">
    <location>
        <begin position="318"/>
        <end position="391"/>
    </location>
</feature>
<dbReference type="Gene3D" id="2.10.110.10">
    <property type="entry name" value="Cysteine Rich Protein"/>
    <property type="match status" value="3"/>
</dbReference>
<keyword evidence="4" id="KW-0677">Repeat</keyword>
<dbReference type="InterPro" id="IPR006643">
    <property type="entry name" value="Zasp-like_motif"/>
</dbReference>
<dbReference type="Gene3D" id="2.30.42.10">
    <property type="match status" value="1"/>
</dbReference>
<evidence type="ECO:0000313" key="12">
    <source>
        <dbReference type="Proteomes" id="UP001501920"/>
    </source>
</evidence>
<dbReference type="InterPro" id="IPR031847">
    <property type="entry name" value="PDLI1-4/Zasp-like_mid"/>
</dbReference>
<dbReference type="SUPFAM" id="SSF50156">
    <property type="entry name" value="PDZ domain-like"/>
    <property type="match status" value="1"/>
</dbReference>
<keyword evidence="5 7" id="KW-0862">Zinc</keyword>